<evidence type="ECO:0000313" key="2">
    <source>
        <dbReference type="Proteomes" id="UP000195877"/>
    </source>
</evidence>
<evidence type="ECO:0000313" key="1">
    <source>
        <dbReference type="EMBL" id="SMQ97341.1"/>
    </source>
</evidence>
<reference evidence="1 2" key="1">
    <citation type="submission" date="2017-05" db="EMBL/GenBank/DDBJ databases">
        <authorList>
            <person name="Blom J."/>
        </authorList>
    </citation>
    <scope>NUCLEOTIDE SEQUENCE [LARGE SCALE GENOMIC DNA]</scope>
    <source>
        <strain evidence="1">PD885</strain>
    </source>
</reference>
<name>A0ABY1RJ96_9XANT</name>
<sequence>MDALFRQLAPGAQMQAHWNLLRYTVPDARQVQQQFLCSKAKELQVTNACVASSAAP</sequence>
<keyword evidence="2" id="KW-1185">Reference proteome</keyword>
<gene>
    <name evidence="1" type="ORF">PD885_00069</name>
</gene>
<accession>A0ABY1RJ96</accession>
<dbReference type="EMBL" id="LT853882">
    <property type="protein sequence ID" value="SMQ97341.1"/>
    <property type="molecule type" value="Genomic_DNA"/>
</dbReference>
<organism evidence="1 2">
    <name type="scientific">Xanthomonas fragariae</name>
    <dbReference type="NCBI Taxonomy" id="48664"/>
    <lineage>
        <taxon>Bacteria</taxon>
        <taxon>Pseudomonadati</taxon>
        <taxon>Pseudomonadota</taxon>
        <taxon>Gammaproteobacteria</taxon>
        <taxon>Lysobacterales</taxon>
        <taxon>Lysobacteraceae</taxon>
        <taxon>Xanthomonas</taxon>
    </lineage>
</organism>
<proteinExistence type="predicted"/>
<dbReference type="Proteomes" id="UP000195877">
    <property type="component" value="Chromosome 1"/>
</dbReference>
<protein>
    <submittedName>
        <fullName evidence="1">Uncharacterized protein</fullName>
    </submittedName>
</protein>